<evidence type="ECO:0000313" key="2">
    <source>
        <dbReference type="Proteomes" id="UP000199513"/>
    </source>
</evidence>
<accession>A0A1I2J7W3</accession>
<keyword evidence="2" id="KW-1185">Reference proteome</keyword>
<reference evidence="1 2" key="1">
    <citation type="submission" date="2016-10" db="EMBL/GenBank/DDBJ databases">
        <authorList>
            <person name="de Groot N.N."/>
        </authorList>
    </citation>
    <scope>NUCLEOTIDE SEQUENCE [LARGE SCALE GENOMIC DNA]</scope>
    <source>
        <strain>GEY</strain>
        <strain evidence="2">DSM 9560</strain>
    </source>
</reference>
<dbReference type="RefSeq" id="WP_091548922.1">
    <property type="nucleotide sequence ID" value="NZ_FONY01000041.1"/>
</dbReference>
<evidence type="ECO:0000313" key="1">
    <source>
        <dbReference type="EMBL" id="SFF48801.1"/>
    </source>
</evidence>
<name>A0A1I2J7W3_9BACT</name>
<proteinExistence type="predicted"/>
<dbReference type="AlphaFoldDB" id="A0A1I2J7W3"/>
<organism evidence="1 2">
    <name type="scientific">Thermoflexibacter ruber</name>
    <dbReference type="NCBI Taxonomy" id="1003"/>
    <lineage>
        <taxon>Bacteria</taxon>
        <taxon>Pseudomonadati</taxon>
        <taxon>Bacteroidota</taxon>
        <taxon>Cytophagia</taxon>
        <taxon>Cytophagales</taxon>
        <taxon>Thermoflexibacteraceae</taxon>
        <taxon>Thermoflexibacter</taxon>
    </lineage>
</organism>
<dbReference type="Proteomes" id="UP000199513">
    <property type="component" value="Unassembled WGS sequence"/>
</dbReference>
<gene>
    <name evidence="1" type="ORF">SAMN04488541_10416</name>
</gene>
<dbReference type="EMBL" id="FONY01000041">
    <property type="protein sequence ID" value="SFF48801.1"/>
    <property type="molecule type" value="Genomic_DNA"/>
</dbReference>
<sequence>MKIKLLFRMFLFFLLISCQKNKVEPPYEVKGIITATIEGKSWKSEWKSNYIELGPYFNPQFYRKAYNNRASLTGSFTVWSKGSEDMKLGFSGWGCYYGAVTDCSIFRIRGKLSYALNDGVVVANGIIYQPVASSNVIEIIDSDEKTLTIEGRFSFDATSLGKSVIDTVHVRNGYFKLTFPDN</sequence>
<dbReference type="STRING" id="1003.SAMN04488541_10416"/>
<protein>
    <submittedName>
        <fullName evidence="1">Uncharacterized protein</fullName>
    </submittedName>
</protein>